<dbReference type="InterPro" id="IPR014001">
    <property type="entry name" value="Helicase_ATP-bd"/>
</dbReference>
<keyword evidence="2" id="KW-0863">Zinc-finger</keyword>
<name>A0A829ZAL9_9FIRM</name>
<feature type="domain" description="Helicase ATP-binding" evidence="4">
    <location>
        <begin position="638"/>
        <end position="796"/>
    </location>
</feature>
<feature type="domain" description="SWIM-type" evidence="3">
    <location>
        <begin position="63"/>
        <end position="96"/>
    </location>
</feature>
<evidence type="ECO:0000313" key="6">
    <source>
        <dbReference type="EMBL" id="GFI41039.1"/>
    </source>
</evidence>
<dbReference type="InterPro" id="IPR007527">
    <property type="entry name" value="Znf_SWIM"/>
</dbReference>
<keyword evidence="2" id="KW-0479">Metal-binding</keyword>
<keyword evidence="2" id="KW-0862">Zinc</keyword>
<dbReference type="InterPro" id="IPR000330">
    <property type="entry name" value="SNF2_N"/>
</dbReference>
<dbReference type="GO" id="GO:0016787">
    <property type="term" value="F:hydrolase activity"/>
    <property type="evidence" value="ECO:0007669"/>
    <property type="project" value="UniProtKB-KW"/>
</dbReference>
<reference evidence="6 7" key="1">
    <citation type="journal article" date="2020" name="Microbiome">
        <title>Single-cell genomics of uncultured bacteria reveals dietary fiber responders in the mouse gut microbiota.</title>
        <authorList>
            <person name="Chijiiwa R."/>
            <person name="Hosokawa M."/>
            <person name="Kogawa M."/>
            <person name="Nishikawa Y."/>
            <person name="Ide K."/>
            <person name="Sakanashi C."/>
            <person name="Takahashi K."/>
            <person name="Takeyama H."/>
        </authorList>
    </citation>
    <scope>NUCLEOTIDE SEQUENCE [LARGE SCALE GENOMIC DNA]</scope>
    <source>
        <strain evidence="6">IMSAGC_017</strain>
    </source>
</reference>
<dbReference type="GO" id="GO:0008270">
    <property type="term" value="F:zinc ion binding"/>
    <property type="evidence" value="ECO:0007669"/>
    <property type="project" value="UniProtKB-KW"/>
</dbReference>
<sequence length="1082" mass="128727">MNLFDKFNVEDIIVNDKSFNLANSYDKYDNVETIHIEKEDEDYYYVEATVNVLGRIGICWFCYDSNYKIFDYDCDCEWCNNNSPCGHIGAVLLKLNDLVIDEFPFDYKREVSNKPKVSKQEDLDQRMLIKLQYLSSSTKNIINKQKKEHQNLVTSLMTHEKYEITPYFNIDDGKYFLEYKVGNNKKYIIKDIDTFLTNCKRNEYVKYGKYLAFVHNCDAFSESALKQISFMEKANEIYNTLMKKKNYFSLYYDYGYDYRLDRYLDLNRYNLDIFFDTYKDFEIDNLNFIEADKIIELNLITIDNYYLLEYKDDYYYFGEKYVYNFDLNYKYLNLNRYNFDNEGKCRNFLCEFENNKLVILKDDFKDFYKYVLFPIKDYLSIKNMIEFNENNYEYIKMYGDINDDSQISFKIYYVNENQDRVIAFQNDFITNYNQDIVEKYILSVGKLDNETNTIYLDLNDESTYEFLHEGIEFLKQYAEVYISEALKRFGKRTNYAVTVGVKIENDLLALDIASSDIPKMEIAKVLEQYRHKKKYYRLKNGDLLYLNSPELEELSQIIDQYHLTTKDISDGTIKLNKNRAFSFLEDNNQFEYLQLERKESFQKLITQFDQSVHQKATLSPYYQDILRDYQKEGYQWLRTIHDCGFNGILADDMGLGKTLQVIALIELLKLKQVSIVICPSSLIYNWEDEVNKFAPDLKVKCIVGNQSIRQNIINEVQNYRLVITSYDYMRRDYQLYQQVEFGYIILDESQYIKNQKTKNAQSVKELKGLHKLALSGTPIENSLAELWSVFDFLMPQYLFNYHYFKKQYESKIVKDHDEEAIKQLRKLVSPFILRRNKKDVLLELPDKIEKTQIIPFTSKESELYFANLAQVNQELQALFQTEAVDKIQILAMLTKLRQICCEPRMIYENIDEVSSKMKACLELINSYKMNNQKVLLFSTFTKVFDLFEEEFYLNGITYFKLTGTTSKEKRKEYVDRFQNNEVDVFLISLKAGGTGLNLTQAEAVIHFDPWWNLSAQNQATDRAYRIGQHKNVQVHRLIMKDSIEEKIQKLQNKKKELADMFVENNEGNITSLSKDELMELFS</sequence>
<dbReference type="PROSITE" id="PS50966">
    <property type="entry name" value="ZF_SWIM"/>
    <property type="match status" value="1"/>
</dbReference>
<evidence type="ECO:0000259" key="5">
    <source>
        <dbReference type="PROSITE" id="PS51194"/>
    </source>
</evidence>
<accession>A0A829ZAL9</accession>
<dbReference type="InterPro" id="IPR049730">
    <property type="entry name" value="SNF2/RAD54-like_C"/>
</dbReference>
<dbReference type="SUPFAM" id="SSF52540">
    <property type="entry name" value="P-loop containing nucleoside triphosphate hydrolases"/>
    <property type="match status" value="2"/>
</dbReference>
<dbReference type="EMBL" id="BLMI01000129">
    <property type="protein sequence ID" value="GFI41039.1"/>
    <property type="molecule type" value="Genomic_DNA"/>
</dbReference>
<dbReference type="CDD" id="cd18793">
    <property type="entry name" value="SF2_C_SNF"/>
    <property type="match status" value="1"/>
</dbReference>
<dbReference type="RefSeq" id="WP_172472416.1">
    <property type="nucleotide sequence ID" value="NZ_BLMI01000129.1"/>
</dbReference>
<dbReference type="SMART" id="SM00487">
    <property type="entry name" value="DEXDc"/>
    <property type="match status" value="1"/>
</dbReference>
<evidence type="ECO:0000313" key="7">
    <source>
        <dbReference type="Proteomes" id="UP000490821"/>
    </source>
</evidence>
<gene>
    <name evidence="6" type="ORF">IMSAGC017_01079</name>
</gene>
<dbReference type="InterPro" id="IPR038718">
    <property type="entry name" value="SNF2-like_sf"/>
</dbReference>
<evidence type="ECO:0008006" key="8">
    <source>
        <dbReference type="Google" id="ProtNLM"/>
    </source>
</evidence>
<dbReference type="InterPro" id="IPR001650">
    <property type="entry name" value="Helicase_C-like"/>
</dbReference>
<organism evidence="6 7">
    <name type="scientific">Thomasclavelia cocleata</name>
    <dbReference type="NCBI Taxonomy" id="69824"/>
    <lineage>
        <taxon>Bacteria</taxon>
        <taxon>Bacillati</taxon>
        <taxon>Bacillota</taxon>
        <taxon>Erysipelotrichia</taxon>
        <taxon>Erysipelotrichales</taxon>
        <taxon>Coprobacillaceae</taxon>
        <taxon>Thomasclavelia</taxon>
    </lineage>
</organism>
<evidence type="ECO:0000256" key="2">
    <source>
        <dbReference type="PROSITE-ProRule" id="PRU00325"/>
    </source>
</evidence>
<dbReference type="SMART" id="SM00490">
    <property type="entry name" value="HELICc"/>
    <property type="match status" value="1"/>
</dbReference>
<dbReference type="CDD" id="cd18012">
    <property type="entry name" value="DEXQc_arch_SWI2_SNF2"/>
    <property type="match status" value="1"/>
</dbReference>
<dbReference type="Gene3D" id="3.40.50.300">
    <property type="entry name" value="P-loop containing nucleotide triphosphate hydrolases"/>
    <property type="match status" value="1"/>
</dbReference>
<dbReference type="PROSITE" id="PS51194">
    <property type="entry name" value="HELICASE_CTER"/>
    <property type="match status" value="1"/>
</dbReference>
<comment type="caution">
    <text evidence="6">The sequence shown here is derived from an EMBL/GenBank/DDBJ whole genome shotgun (WGS) entry which is preliminary data.</text>
</comment>
<dbReference type="Pfam" id="PF00176">
    <property type="entry name" value="SNF2-rel_dom"/>
    <property type="match status" value="1"/>
</dbReference>
<dbReference type="InterPro" id="IPR027417">
    <property type="entry name" value="P-loop_NTPase"/>
</dbReference>
<dbReference type="Pfam" id="PF00271">
    <property type="entry name" value="Helicase_C"/>
    <property type="match status" value="1"/>
</dbReference>
<dbReference type="PROSITE" id="PS51192">
    <property type="entry name" value="HELICASE_ATP_BIND_1"/>
    <property type="match status" value="1"/>
</dbReference>
<dbReference type="GO" id="GO:0005524">
    <property type="term" value="F:ATP binding"/>
    <property type="evidence" value="ECO:0007669"/>
    <property type="project" value="InterPro"/>
</dbReference>
<dbReference type="InterPro" id="IPR013663">
    <property type="entry name" value="Helicase_SWF/SNF/SWI_bac"/>
</dbReference>
<dbReference type="Proteomes" id="UP000490821">
    <property type="component" value="Unassembled WGS sequence"/>
</dbReference>
<dbReference type="Pfam" id="PF08455">
    <property type="entry name" value="SNF2_assoc"/>
    <property type="match status" value="1"/>
</dbReference>
<dbReference type="PANTHER" id="PTHR10799">
    <property type="entry name" value="SNF2/RAD54 HELICASE FAMILY"/>
    <property type="match status" value="1"/>
</dbReference>
<feature type="domain" description="Helicase C-terminal" evidence="5">
    <location>
        <begin position="922"/>
        <end position="1073"/>
    </location>
</feature>
<dbReference type="Gene3D" id="3.40.50.10810">
    <property type="entry name" value="Tandem AAA-ATPase domain"/>
    <property type="match status" value="1"/>
</dbReference>
<evidence type="ECO:0000259" key="3">
    <source>
        <dbReference type="PROSITE" id="PS50966"/>
    </source>
</evidence>
<evidence type="ECO:0000256" key="1">
    <source>
        <dbReference type="ARBA" id="ARBA00022801"/>
    </source>
</evidence>
<evidence type="ECO:0000259" key="4">
    <source>
        <dbReference type="PROSITE" id="PS51192"/>
    </source>
</evidence>
<protein>
    <recommendedName>
        <fullName evidence="8">Superfamily II DNA or RNA helicase, SNF2 family</fullName>
    </recommendedName>
</protein>
<proteinExistence type="predicted"/>
<dbReference type="AlphaFoldDB" id="A0A829ZAL9"/>
<keyword evidence="1" id="KW-0378">Hydrolase</keyword>